<evidence type="ECO:0000313" key="2">
    <source>
        <dbReference type="EMBL" id="PLW48942.1"/>
    </source>
</evidence>
<feature type="compositionally biased region" description="Pro residues" evidence="1">
    <location>
        <begin position="1"/>
        <end position="15"/>
    </location>
</feature>
<name>A0A2N5VG53_9BASI</name>
<dbReference type="EMBL" id="PGCJ01000099">
    <property type="protein sequence ID" value="PLW48942.1"/>
    <property type="molecule type" value="Genomic_DNA"/>
</dbReference>
<gene>
    <name evidence="2" type="ORF">PCANC_10668</name>
</gene>
<dbReference type="AlphaFoldDB" id="A0A2N5VG53"/>
<feature type="compositionally biased region" description="Polar residues" evidence="1">
    <location>
        <begin position="26"/>
        <end position="35"/>
    </location>
</feature>
<evidence type="ECO:0000313" key="3">
    <source>
        <dbReference type="Proteomes" id="UP000235388"/>
    </source>
</evidence>
<reference evidence="2 3" key="1">
    <citation type="submission" date="2017-11" db="EMBL/GenBank/DDBJ databases">
        <title>De novo assembly and phasing of dikaryotic genomes from two isolates of Puccinia coronata f. sp. avenae, the causal agent of oat crown rust.</title>
        <authorList>
            <person name="Miller M.E."/>
            <person name="Zhang Y."/>
            <person name="Omidvar V."/>
            <person name="Sperschneider J."/>
            <person name="Schwessinger B."/>
            <person name="Raley C."/>
            <person name="Palmer J.M."/>
            <person name="Garnica D."/>
            <person name="Upadhyaya N."/>
            <person name="Rathjen J."/>
            <person name="Taylor J.M."/>
            <person name="Park R.F."/>
            <person name="Dodds P.N."/>
            <person name="Hirsch C.D."/>
            <person name="Kianian S.F."/>
            <person name="Figueroa M."/>
        </authorList>
    </citation>
    <scope>NUCLEOTIDE SEQUENCE [LARGE SCALE GENOMIC DNA]</scope>
    <source>
        <strain evidence="2">12NC29</strain>
    </source>
</reference>
<feature type="region of interest" description="Disordered" evidence="1">
    <location>
        <begin position="1"/>
        <end position="35"/>
    </location>
</feature>
<sequence>MSAVPLEPPGSPPRSPTTAPAVAEGHSSTAQTSGHLRSRAFSLAVTVGHHDPTHPAFQATSIKAENYVTAWIAAERRQQRLLLSLRSCLALGSHTPDLDQRLSRNLGQTVGLLPSNGLTGNPNRQANRQNRGVLSLWRQRGSRTVVLWADLLDQLELTQSRQSTTRLLQRVFVARMAILLSQYSVVQAAHQSPAAVLLSDESHISEPLEWSDVARAPEEDHDG</sequence>
<comment type="caution">
    <text evidence="2">The sequence shown here is derived from an EMBL/GenBank/DDBJ whole genome shotgun (WGS) entry which is preliminary data.</text>
</comment>
<evidence type="ECO:0000256" key="1">
    <source>
        <dbReference type="SAM" id="MobiDB-lite"/>
    </source>
</evidence>
<keyword evidence="3" id="KW-1185">Reference proteome</keyword>
<accession>A0A2N5VG53</accession>
<protein>
    <submittedName>
        <fullName evidence="2">Uncharacterized protein</fullName>
    </submittedName>
</protein>
<dbReference type="Proteomes" id="UP000235388">
    <property type="component" value="Unassembled WGS sequence"/>
</dbReference>
<proteinExistence type="predicted"/>
<organism evidence="2 3">
    <name type="scientific">Puccinia coronata f. sp. avenae</name>
    <dbReference type="NCBI Taxonomy" id="200324"/>
    <lineage>
        <taxon>Eukaryota</taxon>
        <taxon>Fungi</taxon>
        <taxon>Dikarya</taxon>
        <taxon>Basidiomycota</taxon>
        <taxon>Pucciniomycotina</taxon>
        <taxon>Pucciniomycetes</taxon>
        <taxon>Pucciniales</taxon>
        <taxon>Pucciniaceae</taxon>
        <taxon>Puccinia</taxon>
    </lineage>
</organism>